<feature type="short sequence motif" description="'HIGH' region" evidence="10">
    <location>
        <begin position="46"/>
        <end position="56"/>
    </location>
</feature>
<keyword evidence="8 10" id="KW-0067">ATP-binding</keyword>
<evidence type="ECO:0000256" key="2">
    <source>
        <dbReference type="ARBA" id="ARBA00007723"/>
    </source>
</evidence>
<evidence type="ECO:0000256" key="7">
    <source>
        <dbReference type="ARBA" id="ARBA00022833"/>
    </source>
</evidence>
<dbReference type="PANTHER" id="PTHR10890">
    <property type="entry name" value="CYSTEINYL-TRNA SYNTHETASE"/>
    <property type="match status" value="1"/>
</dbReference>
<dbReference type="GO" id="GO:0004817">
    <property type="term" value="F:cysteine-tRNA ligase activity"/>
    <property type="evidence" value="ECO:0007669"/>
    <property type="project" value="TreeGrafter"/>
</dbReference>
<dbReference type="Gene3D" id="3.40.50.620">
    <property type="entry name" value="HUPs"/>
    <property type="match status" value="1"/>
</dbReference>
<comment type="subunit">
    <text evidence="3 10">Monomer.</text>
</comment>
<dbReference type="GO" id="GO:0006423">
    <property type="term" value="P:cysteinyl-tRNA aminoacylation"/>
    <property type="evidence" value="ECO:0007669"/>
    <property type="project" value="TreeGrafter"/>
</dbReference>
<feature type="binding site" evidence="10">
    <location>
        <position position="302"/>
    </location>
    <ligand>
        <name>L-cysteinyl-5'-AMP</name>
        <dbReference type="ChEBI" id="CHEBI:144924"/>
    </ligand>
</feature>
<proteinExistence type="inferred from homology"/>
<dbReference type="GO" id="GO:0035446">
    <property type="term" value="F:cysteine-glucosaminylinositol ligase activity"/>
    <property type="evidence" value="ECO:0007669"/>
    <property type="project" value="UniProtKB-UniRule"/>
</dbReference>
<dbReference type="PRINTS" id="PR00983">
    <property type="entry name" value="TRNASYNTHCYS"/>
</dbReference>
<evidence type="ECO:0000256" key="10">
    <source>
        <dbReference type="HAMAP-Rule" id="MF_01697"/>
    </source>
</evidence>
<evidence type="ECO:0000256" key="4">
    <source>
        <dbReference type="ARBA" id="ARBA00022598"/>
    </source>
</evidence>
<comment type="catalytic activity">
    <reaction evidence="9 10">
        <text>1D-myo-inositol 2-amino-2-deoxy-alpha-D-glucopyranoside + L-cysteine + ATP = 1D-myo-inositol 2-(L-cysteinylamino)-2-deoxy-alpha-D-glucopyranoside + AMP + diphosphate + H(+)</text>
        <dbReference type="Rhea" id="RHEA:26176"/>
        <dbReference type="ChEBI" id="CHEBI:15378"/>
        <dbReference type="ChEBI" id="CHEBI:30616"/>
        <dbReference type="ChEBI" id="CHEBI:33019"/>
        <dbReference type="ChEBI" id="CHEBI:35235"/>
        <dbReference type="ChEBI" id="CHEBI:58886"/>
        <dbReference type="ChEBI" id="CHEBI:58887"/>
        <dbReference type="ChEBI" id="CHEBI:456215"/>
        <dbReference type="EC" id="6.3.1.13"/>
    </reaction>
</comment>
<dbReference type="InterPro" id="IPR014729">
    <property type="entry name" value="Rossmann-like_a/b/a_fold"/>
</dbReference>
<dbReference type="HAMAP" id="MF_01697">
    <property type="entry name" value="MshC"/>
    <property type="match status" value="1"/>
</dbReference>
<evidence type="ECO:0000256" key="8">
    <source>
        <dbReference type="ARBA" id="ARBA00022840"/>
    </source>
</evidence>
<evidence type="ECO:0000259" key="11">
    <source>
        <dbReference type="Pfam" id="PF01406"/>
    </source>
</evidence>
<dbReference type="PANTHER" id="PTHR10890:SF3">
    <property type="entry name" value="CYSTEINE--TRNA LIGASE, CYTOPLASMIC"/>
    <property type="match status" value="1"/>
</dbReference>
<evidence type="ECO:0000313" key="12">
    <source>
        <dbReference type="EMBL" id="NYJ17479.1"/>
    </source>
</evidence>
<feature type="binding site" evidence="10">
    <location>
        <begin position="82"/>
        <end position="84"/>
    </location>
    <ligand>
        <name>L-cysteinyl-5'-AMP</name>
        <dbReference type="ChEBI" id="CHEBI:144924"/>
    </ligand>
</feature>
<dbReference type="InterPro" id="IPR032678">
    <property type="entry name" value="tRNA-synt_1_cat_dom"/>
</dbReference>
<dbReference type="Pfam" id="PF01406">
    <property type="entry name" value="tRNA-synt_1e"/>
    <property type="match status" value="1"/>
</dbReference>
<organism evidence="12 13">
    <name type="scientific">Nesterenkonia sandarakina</name>
    <dbReference type="NCBI Taxonomy" id="272918"/>
    <lineage>
        <taxon>Bacteria</taxon>
        <taxon>Bacillati</taxon>
        <taxon>Actinomycetota</taxon>
        <taxon>Actinomycetes</taxon>
        <taxon>Micrococcales</taxon>
        <taxon>Micrococcaceae</taxon>
        <taxon>Nesterenkonia</taxon>
    </lineage>
</organism>
<dbReference type="GO" id="GO:0010125">
    <property type="term" value="P:mycothiol biosynthetic process"/>
    <property type="evidence" value="ECO:0007669"/>
    <property type="project" value="UniProtKB-UniRule"/>
</dbReference>
<evidence type="ECO:0000256" key="1">
    <source>
        <dbReference type="ARBA" id="ARBA00003679"/>
    </source>
</evidence>
<evidence type="ECO:0000256" key="6">
    <source>
        <dbReference type="ARBA" id="ARBA00022741"/>
    </source>
</evidence>
<dbReference type="NCBIfam" id="TIGR03447">
    <property type="entry name" value="mycothiol_MshC"/>
    <property type="match status" value="1"/>
</dbReference>
<feature type="short sequence motif" description="'KMSKS' region" evidence="10">
    <location>
        <begin position="308"/>
        <end position="312"/>
    </location>
</feature>
<feature type="domain" description="tRNA synthetases class I catalytic" evidence="11">
    <location>
        <begin position="40"/>
        <end position="356"/>
    </location>
</feature>
<feature type="binding site" evidence="10">
    <location>
        <position position="59"/>
    </location>
    <ligand>
        <name>L-cysteinyl-5'-AMP</name>
        <dbReference type="ChEBI" id="CHEBI:144924"/>
    </ligand>
</feature>
<accession>A0A7Z0J427</accession>
<feature type="binding site" evidence="10">
    <location>
        <position position="251"/>
    </location>
    <ligand>
        <name>Zn(2+)</name>
        <dbReference type="ChEBI" id="CHEBI:29105"/>
    </ligand>
</feature>
<feature type="binding site" evidence="10">
    <location>
        <begin position="44"/>
        <end position="47"/>
    </location>
    <ligand>
        <name>L-cysteinyl-5'-AMP</name>
        <dbReference type="ChEBI" id="CHEBI:144924"/>
    </ligand>
</feature>
<dbReference type="GO" id="GO:0008270">
    <property type="term" value="F:zinc ion binding"/>
    <property type="evidence" value="ECO:0007669"/>
    <property type="project" value="UniProtKB-UniRule"/>
</dbReference>
<comment type="cofactor">
    <cofactor evidence="10">
        <name>Zn(2+)</name>
        <dbReference type="ChEBI" id="CHEBI:29105"/>
    </cofactor>
    <text evidence="10">Binds 1 zinc ion per subunit.</text>
</comment>
<comment type="function">
    <text evidence="1 10">Catalyzes the ATP-dependent condensation of GlcN-Ins and L-cysteine to form L-Cys-GlcN-Ins.</text>
</comment>
<keyword evidence="5 10" id="KW-0479">Metal-binding</keyword>
<feature type="binding site" evidence="10">
    <location>
        <begin position="269"/>
        <end position="271"/>
    </location>
    <ligand>
        <name>L-cysteinyl-5'-AMP</name>
        <dbReference type="ChEBI" id="CHEBI:144924"/>
    </ligand>
</feature>
<dbReference type="Proteomes" id="UP000560069">
    <property type="component" value="Unassembled WGS sequence"/>
</dbReference>
<protein>
    <recommendedName>
        <fullName evidence="10">L-cysteine:1D-myo-inositol 2-amino-2-deoxy-alpha-D-glucopyranoside ligase</fullName>
        <shortName evidence="10">L-Cys:GlcN-Ins ligase</shortName>
        <ecNumber evidence="10">6.3.1.13</ecNumber>
    </recommendedName>
    <alternativeName>
        <fullName evidence="10">Mycothiol ligase</fullName>
        <shortName evidence="10">MSH ligase</shortName>
    </alternativeName>
</protein>
<dbReference type="EMBL" id="JACCFQ010000001">
    <property type="protein sequence ID" value="NYJ17479.1"/>
    <property type="molecule type" value="Genomic_DNA"/>
</dbReference>
<evidence type="ECO:0000256" key="5">
    <source>
        <dbReference type="ARBA" id="ARBA00022723"/>
    </source>
</evidence>
<dbReference type="InterPro" id="IPR024909">
    <property type="entry name" value="Cys-tRNA/MSH_ligase"/>
</dbReference>
<dbReference type="InterPro" id="IPR017812">
    <property type="entry name" value="Mycothiol_ligase_MshC"/>
</dbReference>
<keyword evidence="4 10" id="KW-0436">Ligase</keyword>
<gene>
    <name evidence="10" type="primary">mshC</name>
    <name evidence="12" type="ORF">HNR11_002013</name>
</gene>
<keyword evidence="7 10" id="KW-0862">Zinc</keyword>
<sequence>MKSWTSPDVPSLPALPENLQLHDTSADTLVPVKSADGVGSLYVCGITPYDATHLGHANTYIQFDLLVRYWRAAGLEVNYVQNVTDIDDPLLERATATGVDWFSLAEEQTELFREDMAALGVIAPNTYLGAVETIPVVAQDVAALVELGMGYPVPVPMEELAEGVTPGEQESFDIYFDISAAQATTPWTLGSIGNYNRAEMEELFPQRGGDPERPGKRDPLDPLLWRARRNGEPHWDGASLGRGRPGWHIECSVIARRHLPAPFMVQGGGSDLRFPHHEFSAAHATAADGVALAETYLHAGMVGLDGEKMSKSKGNLVLSSQMRAEGVDPQVIRTLLLSHHYRADWSYTPELLETATQRWQRWNAALAEAPETDGYGELGTADAVPEDLQYALHSALSQNLNAPAALDTLDMWASGQLAGGTSRTRVIAVVQAMLGIELQAVAAAPRVHAGSVETAG</sequence>
<dbReference type="GO" id="GO:0005829">
    <property type="term" value="C:cytosol"/>
    <property type="evidence" value="ECO:0007669"/>
    <property type="project" value="TreeGrafter"/>
</dbReference>
<feature type="binding site" evidence="10">
    <location>
        <position position="276"/>
    </location>
    <ligand>
        <name>Zn(2+)</name>
        <dbReference type="ChEBI" id="CHEBI:29105"/>
    </ligand>
</feature>
<reference evidence="12 13" key="1">
    <citation type="submission" date="2020-07" db="EMBL/GenBank/DDBJ databases">
        <title>Sequencing the genomes of 1000 actinobacteria strains.</title>
        <authorList>
            <person name="Klenk H.-P."/>
        </authorList>
    </citation>
    <scope>NUCLEOTIDE SEQUENCE [LARGE SCALE GENOMIC DNA]</scope>
    <source>
        <strain evidence="12 13">DSM 15664</strain>
    </source>
</reference>
<evidence type="ECO:0000256" key="3">
    <source>
        <dbReference type="ARBA" id="ARBA00011245"/>
    </source>
</evidence>
<comment type="similarity">
    <text evidence="2 10">Belongs to the class-I aminoacyl-tRNA synthetase family. MshC subfamily.</text>
</comment>
<feature type="binding site" evidence="10">
    <location>
        <position position="247"/>
    </location>
    <ligand>
        <name>L-cysteinyl-5'-AMP</name>
        <dbReference type="ChEBI" id="CHEBI:144924"/>
    </ligand>
</feature>
<evidence type="ECO:0000256" key="9">
    <source>
        <dbReference type="ARBA" id="ARBA00048350"/>
    </source>
</evidence>
<feature type="binding site" evidence="10">
    <location>
        <position position="44"/>
    </location>
    <ligand>
        <name>Zn(2+)</name>
        <dbReference type="ChEBI" id="CHEBI:29105"/>
    </ligand>
</feature>
<name>A0A7Z0J427_9MICC</name>
<dbReference type="GO" id="GO:0005524">
    <property type="term" value="F:ATP binding"/>
    <property type="evidence" value="ECO:0007669"/>
    <property type="project" value="UniProtKB-KW"/>
</dbReference>
<evidence type="ECO:0000313" key="13">
    <source>
        <dbReference type="Proteomes" id="UP000560069"/>
    </source>
</evidence>
<dbReference type="RefSeq" id="WP_179442177.1">
    <property type="nucleotide sequence ID" value="NZ_BAAALK010000002.1"/>
</dbReference>
<dbReference type="SUPFAM" id="SSF52374">
    <property type="entry name" value="Nucleotidylyl transferase"/>
    <property type="match status" value="1"/>
</dbReference>
<dbReference type="Gene3D" id="1.20.120.640">
    <property type="entry name" value="Anticodon-binding domain of a subclass of class I aminoacyl-tRNA synthetases"/>
    <property type="match status" value="1"/>
</dbReference>
<feature type="short sequence motif" description="'ERGGDP' region" evidence="10">
    <location>
        <begin position="206"/>
        <end position="211"/>
    </location>
</feature>
<keyword evidence="13" id="KW-1185">Reference proteome</keyword>
<keyword evidence="6 10" id="KW-0547">Nucleotide-binding</keyword>
<comment type="caution">
    <text evidence="12">The sequence shown here is derived from an EMBL/GenBank/DDBJ whole genome shotgun (WGS) entry which is preliminary data.</text>
</comment>
<dbReference type="EC" id="6.3.1.13" evidence="10"/>
<dbReference type="AlphaFoldDB" id="A0A7Z0J427"/>